<protein>
    <submittedName>
        <fullName evidence="2">Uncharacterized protein</fullName>
    </submittedName>
</protein>
<proteinExistence type="predicted"/>
<dbReference type="HOGENOM" id="CLU_2649296_0_0_0"/>
<gene>
    <name evidence="2" type="ORF">J421_4170</name>
</gene>
<keyword evidence="3" id="KW-1185">Reference proteome</keyword>
<dbReference type="RefSeq" id="WP_025413150.1">
    <property type="nucleotide sequence ID" value="NZ_CP007128.1"/>
</dbReference>
<name>W0RMM7_9BACT</name>
<dbReference type="KEGG" id="gba:J421_4170"/>
<dbReference type="AlphaFoldDB" id="W0RMM7"/>
<keyword evidence="1" id="KW-0812">Transmembrane</keyword>
<keyword evidence="1" id="KW-1133">Transmembrane helix</keyword>
<dbReference type="EMBL" id="CP007128">
    <property type="protein sequence ID" value="AHG91707.1"/>
    <property type="molecule type" value="Genomic_DNA"/>
</dbReference>
<feature type="transmembrane region" description="Helical" evidence="1">
    <location>
        <begin position="55"/>
        <end position="75"/>
    </location>
</feature>
<dbReference type="STRING" id="861299.J421_4170"/>
<evidence type="ECO:0000256" key="1">
    <source>
        <dbReference type="SAM" id="Phobius"/>
    </source>
</evidence>
<evidence type="ECO:0000313" key="3">
    <source>
        <dbReference type="Proteomes" id="UP000019151"/>
    </source>
</evidence>
<reference evidence="2 3" key="1">
    <citation type="journal article" date="2014" name="Genome Announc.">
        <title>Genome Sequence and Methylome of Soil Bacterium Gemmatirosa kalamazoonensis KBS708T, a Member of the Rarely Cultivated Gemmatimonadetes Phylum.</title>
        <authorList>
            <person name="Debruyn J.M."/>
            <person name="Radosevich M."/>
            <person name="Wommack K.E."/>
            <person name="Polson S.W."/>
            <person name="Hauser L.J."/>
            <person name="Fawaz M.N."/>
            <person name="Korlach J."/>
            <person name="Tsai Y.C."/>
        </authorList>
    </citation>
    <scope>NUCLEOTIDE SEQUENCE [LARGE SCALE GENOMIC DNA]</scope>
    <source>
        <strain evidence="2 3">KBS708</strain>
    </source>
</reference>
<dbReference type="Proteomes" id="UP000019151">
    <property type="component" value="Chromosome"/>
</dbReference>
<sequence length="76" mass="8094">MMTSSVSSAVFWIAVIVCAVAQLGILRATRSEAAARARAATPAPHRPATRAEELAWATLPVLALVLVLALTWRAIR</sequence>
<keyword evidence="1" id="KW-0472">Membrane</keyword>
<accession>W0RMM7</accession>
<organism evidence="2 3">
    <name type="scientific">Gemmatirosa kalamazoonensis</name>
    <dbReference type="NCBI Taxonomy" id="861299"/>
    <lineage>
        <taxon>Bacteria</taxon>
        <taxon>Pseudomonadati</taxon>
        <taxon>Gemmatimonadota</taxon>
        <taxon>Gemmatimonadia</taxon>
        <taxon>Gemmatimonadales</taxon>
        <taxon>Gemmatimonadaceae</taxon>
        <taxon>Gemmatirosa</taxon>
    </lineage>
</organism>
<dbReference type="InParanoid" id="W0RMM7"/>
<evidence type="ECO:0000313" key="2">
    <source>
        <dbReference type="EMBL" id="AHG91707.1"/>
    </source>
</evidence>